<dbReference type="Proteomes" id="UP000002748">
    <property type="component" value="Unassembled WGS sequence"/>
</dbReference>
<dbReference type="GeneID" id="25986877"/>
<feature type="region of interest" description="Disordered" evidence="1">
    <location>
        <begin position="167"/>
        <end position="467"/>
    </location>
</feature>
<feature type="region of interest" description="Disordered" evidence="1">
    <location>
        <begin position="500"/>
        <end position="553"/>
    </location>
</feature>
<comment type="caution">
    <text evidence="2">The sequence shown here is derived from an EMBL/GenBank/DDBJ whole genome shotgun (WGS) entry which is preliminary data.</text>
</comment>
<protein>
    <submittedName>
        <fullName evidence="2">Uncharacterized protein</fullName>
    </submittedName>
</protein>
<dbReference type="RefSeq" id="XP_014183701.1">
    <property type="nucleotide sequence ID" value="XM_014328226.1"/>
</dbReference>
<name>J6FBR9_TRIAS</name>
<dbReference type="AlphaFoldDB" id="J6FBR9"/>
<proteinExistence type="predicted"/>
<feature type="compositionally biased region" description="Low complexity" evidence="1">
    <location>
        <begin position="311"/>
        <end position="328"/>
    </location>
</feature>
<feature type="compositionally biased region" description="Polar residues" evidence="1">
    <location>
        <begin position="417"/>
        <end position="435"/>
    </location>
</feature>
<feature type="compositionally biased region" description="Basic and acidic residues" evidence="1">
    <location>
        <begin position="373"/>
        <end position="383"/>
    </location>
</feature>
<sequence length="709" mass="74990">MDAALLAALDKLTETLQTLQAGGDGAFALQLYPPVAPESATPSAVTEAPALGLPQLSTMSKAAPLQMTYTLGERGPVLSWAIAFGPGAQAACMLTSNGVEAKANCGPPVPGHLTGPGRAWDGVVREAGRRTRRAFYKPEPEPWSESESYVDSEDSACKLEAQSWVQVQRTSLPSPPSSSSERTKIATATQATQVPAPNLPKEEEAPPQPPASVTSSKRGDPYDPQWWVKDRKAALASSGASVAQPAVSRPSSALPSAGSEPGSRPISPYNPHWWVKDKERKPEVTAVSPGSSDVIAQPQAVSHSQVVVQIRPSAQSSSGSESRSRPTSPYNPHWWVKDKSQPTQPGPVFRDSTSRPGSDSGSRPTSLYNPHWWVKEKRKRSDSTSEAAAPAPEAGHVAQPKIADFQPVAAPTAYPASESQPVPASPTSSVGSSQGLYDPHWWVKKRSITPRSPSPAGSRPTSPYDPHWWVKDKDSVKSVVQNSAPAQPISATVPSPVLPAAAQVHHEREPTGEPKPLGQVKPVPTEPVAADAVPSVPSRPQAVDDRKSGHLSASERKVKVRMRRGLPFFEDPRHTSALVDLEYPVAHPLPAHPEGCAICDRRAVRSALFPHAPPGCAKVAPRVGPKVISKLPKAPSQAAKSTAPAAVKAETAKAAMAAASAVKAPEAPKALKISGPTGGQLTPSGYIHVPLPRMAKKRMEFPAPIASDR</sequence>
<accession>J6FBR9</accession>
<feature type="compositionally biased region" description="Basic and acidic residues" evidence="1">
    <location>
        <begin position="542"/>
        <end position="553"/>
    </location>
</feature>
<feature type="compositionally biased region" description="Polar residues" evidence="1">
    <location>
        <begin position="354"/>
        <end position="368"/>
    </location>
</feature>
<dbReference type="EMBL" id="ALBS01000022">
    <property type="protein sequence ID" value="EJT52562.1"/>
    <property type="molecule type" value="Genomic_DNA"/>
</dbReference>
<evidence type="ECO:0000256" key="1">
    <source>
        <dbReference type="SAM" id="MobiDB-lite"/>
    </source>
</evidence>
<dbReference type="VEuPathDB" id="FungiDB:A1Q1_03364"/>
<dbReference type="HOGENOM" id="CLU_389888_0_0_1"/>
<reference evidence="2 3" key="1">
    <citation type="journal article" date="2012" name="Eukaryot. Cell">
        <title>Draft genome sequence of CBS 2479, the standard type strain of Trichosporon asahii.</title>
        <authorList>
            <person name="Yang R.Y."/>
            <person name="Li H.T."/>
            <person name="Zhu H."/>
            <person name="Zhou G.P."/>
            <person name="Wang M."/>
            <person name="Wang L."/>
        </authorList>
    </citation>
    <scope>NUCLEOTIDE SEQUENCE [LARGE SCALE GENOMIC DNA]</scope>
    <source>
        <strain evidence="3">ATCC 90039 / CBS 2479 / JCM 2466 / KCTC 7840 / NCYC 2677 / UAMH 7654</strain>
    </source>
</reference>
<gene>
    <name evidence="2" type="ORF">A1Q1_03364</name>
</gene>
<feature type="compositionally biased region" description="Basic and acidic residues" evidence="1">
    <location>
        <begin position="274"/>
        <end position="283"/>
    </location>
</feature>
<dbReference type="KEGG" id="tasa:A1Q1_03364"/>
<organism evidence="2 3">
    <name type="scientific">Trichosporon asahii var. asahii (strain ATCC 90039 / CBS 2479 / JCM 2466 / KCTC 7840 / NBRC 103889/ NCYC 2677 / UAMH 7654)</name>
    <name type="common">Yeast</name>
    <dbReference type="NCBI Taxonomy" id="1186058"/>
    <lineage>
        <taxon>Eukaryota</taxon>
        <taxon>Fungi</taxon>
        <taxon>Dikarya</taxon>
        <taxon>Basidiomycota</taxon>
        <taxon>Agaricomycotina</taxon>
        <taxon>Tremellomycetes</taxon>
        <taxon>Trichosporonales</taxon>
        <taxon>Trichosporonaceae</taxon>
        <taxon>Trichosporon</taxon>
    </lineage>
</organism>
<evidence type="ECO:0000313" key="2">
    <source>
        <dbReference type="EMBL" id="EJT52562.1"/>
    </source>
</evidence>
<evidence type="ECO:0000313" key="3">
    <source>
        <dbReference type="Proteomes" id="UP000002748"/>
    </source>
</evidence>